<organism evidence="3 4">
    <name type="scientific">Cytobacillus firmus</name>
    <name type="common">Bacillus firmus</name>
    <dbReference type="NCBI Taxonomy" id="1399"/>
    <lineage>
        <taxon>Bacteria</taxon>
        <taxon>Bacillati</taxon>
        <taxon>Bacillota</taxon>
        <taxon>Bacilli</taxon>
        <taxon>Bacillales</taxon>
        <taxon>Bacillaceae</taxon>
        <taxon>Cytobacillus</taxon>
    </lineage>
</organism>
<gene>
    <name evidence="3" type="ORF">DFO70_11140</name>
</gene>
<evidence type="ECO:0000313" key="4">
    <source>
        <dbReference type="Proteomes" id="UP000252731"/>
    </source>
</evidence>
<protein>
    <submittedName>
        <fullName evidence="3">Head fiber protein</fullName>
    </submittedName>
</protein>
<dbReference type="Proteomes" id="UP000252731">
    <property type="component" value="Unassembled WGS sequence"/>
</dbReference>
<evidence type="ECO:0000256" key="2">
    <source>
        <dbReference type="ARBA" id="ARBA00022581"/>
    </source>
</evidence>
<dbReference type="EMBL" id="QNSF01000011">
    <property type="protein sequence ID" value="RBP89393.1"/>
    <property type="molecule type" value="Genomic_DNA"/>
</dbReference>
<dbReference type="Gene3D" id="6.10.140.1630">
    <property type="match status" value="1"/>
</dbReference>
<proteinExistence type="predicted"/>
<dbReference type="InterPro" id="IPR022741">
    <property type="entry name" value="Phage_B103_Gp8"/>
</dbReference>
<name>A0A366JQ60_CYTFI</name>
<keyword evidence="4" id="KW-1185">Reference proteome</keyword>
<evidence type="ECO:0000313" key="3">
    <source>
        <dbReference type="EMBL" id="RBP89393.1"/>
    </source>
</evidence>
<keyword evidence="2" id="KW-0945">Host-virus interaction</keyword>
<comment type="caution">
    <text evidence="3">The sequence shown here is derived from an EMBL/GenBank/DDBJ whole genome shotgun (WGS) entry which is preliminary data.</text>
</comment>
<dbReference type="Pfam" id="PF11133">
    <property type="entry name" value="Phage_head_fibr"/>
    <property type="match status" value="2"/>
</dbReference>
<dbReference type="RefSeq" id="WP_113884352.1">
    <property type="nucleotide sequence ID" value="NZ_QNSF01000011.1"/>
</dbReference>
<reference evidence="3 4" key="1">
    <citation type="submission" date="2018-06" db="EMBL/GenBank/DDBJ databases">
        <title>Freshwater and sediment microbial communities from various areas in North America, analyzing microbe dynamics in response to fracking.</title>
        <authorList>
            <person name="Lamendella R."/>
        </authorList>
    </citation>
    <scope>NUCLEOTIDE SEQUENCE [LARGE SCALE GENOMIC DNA]</scope>
    <source>
        <strain evidence="3 4">14_TX</strain>
    </source>
</reference>
<dbReference type="OrthoDB" id="2943233at2"/>
<comment type="subcellular location">
    <subcellularLocation>
        <location evidence="1">Virion</location>
    </subcellularLocation>
</comment>
<evidence type="ECO:0000256" key="1">
    <source>
        <dbReference type="ARBA" id="ARBA00004328"/>
    </source>
</evidence>
<dbReference type="AlphaFoldDB" id="A0A366JQ60"/>
<accession>A0A366JQ60</accession>
<sequence length="386" mass="39884">MVQFKAKVMEDIPANRLLKKTSTATEIQLNLAQPGDTPVFRSNGDITAGSEVLVTIKNEPVWNVEAGEDINAGSNVNVGVDGKLVAVVDGSEGVGYVTNAVASGEVATVIWEAGTISGSVIIPADSVTTADIVDGAVTDVKLANPKVNKAGDTMTGPLVFADPNNRSKVILTKFPTGTGHNNAPTTFDLDSVYLHLGGTEYNTNSYRLIGFGYRHSEDSSHAAGVMGYQETSGSGSDMGRLIFGTRNSTNDIAPTIRMTIETDGQVLLETGYVPATDDAVANKKYVDNAAANATVADGSITKAKLAADALTGQDASNISTGSFDVGRIPSGIVQSKIVNLTSDLAGKLTATQAVAQVDSTATDVAGLVADFNTLLANLRTAGIIAT</sequence>